<organism evidence="2 3">
    <name type="scientific">Rhizophagus clarus</name>
    <dbReference type="NCBI Taxonomy" id="94130"/>
    <lineage>
        <taxon>Eukaryota</taxon>
        <taxon>Fungi</taxon>
        <taxon>Fungi incertae sedis</taxon>
        <taxon>Mucoromycota</taxon>
        <taxon>Glomeromycotina</taxon>
        <taxon>Glomeromycetes</taxon>
        <taxon>Glomerales</taxon>
        <taxon>Glomeraceae</taxon>
        <taxon>Rhizophagus</taxon>
    </lineage>
</organism>
<feature type="region of interest" description="Disordered" evidence="1">
    <location>
        <begin position="39"/>
        <end position="67"/>
    </location>
</feature>
<gene>
    <name evidence="2" type="ORF">RclHR1_12800004</name>
</gene>
<sequence>MNTARPFLCFGNSAEGERCNPPRVSLLCLENCENSTQSGWAISSSSATTSGNSTERERCNPPRILAF</sequence>
<evidence type="ECO:0000313" key="2">
    <source>
        <dbReference type="EMBL" id="GBB86372.1"/>
    </source>
</evidence>
<evidence type="ECO:0000256" key="1">
    <source>
        <dbReference type="SAM" id="MobiDB-lite"/>
    </source>
</evidence>
<name>A0A2Z6QCZ7_9GLOM</name>
<accession>A0A2Z6QCZ7</accession>
<reference evidence="2 3" key="1">
    <citation type="submission" date="2017-11" db="EMBL/GenBank/DDBJ databases">
        <title>The genome of Rhizophagus clarus HR1 reveals common genetic basis of auxotrophy among arbuscular mycorrhizal fungi.</title>
        <authorList>
            <person name="Kobayashi Y."/>
        </authorList>
    </citation>
    <scope>NUCLEOTIDE SEQUENCE [LARGE SCALE GENOMIC DNA]</scope>
    <source>
        <strain evidence="2 3">HR1</strain>
    </source>
</reference>
<comment type="caution">
    <text evidence="2">The sequence shown here is derived from an EMBL/GenBank/DDBJ whole genome shotgun (WGS) entry which is preliminary data.</text>
</comment>
<dbReference type="EMBL" id="BEXD01000314">
    <property type="protein sequence ID" value="GBB86372.1"/>
    <property type="molecule type" value="Genomic_DNA"/>
</dbReference>
<dbReference type="Proteomes" id="UP000247702">
    <property type="component" value="Unassembled WGS sequence"/>
</dbReference>
<proteinExistence type="predicted"/>
<protein>
    <submittedName>
        <fullName evidence="2">Uncharacterized protein</fullName>
    </submittedName>
</protein>
<feature type="compositionally biased region" description="Low complexity" evidence="1">
    <location>
        <begin position="39"/>
        <end position="53"/>
    </location>
</feature>
<keyword evidence="3" id="KW-1185">Reference proteome</keyword>
<evidence type="ECO:0000313" key="3">
    <source>
        <dbReference type="Proteomes" id="UP000247702"/>
    </source>
</evidence>
<dbReference type="AlphaFoldDB" id="A0A2Z6QCZ7"/>